<evidence type="ECO:0000313" key="3">
    <source>
        <dbReference type="EMBL" id="QNP54468.1"/>
    </source>
</evidence>
<gene>
    <name evidence="3" type="ORF">H9L05_22475</name>
</gene>
<dbReference type="EMBL" id="CP060787">
    <property type="protein sequence ID" value="QNP54468.1"/>
    <property type="molecule type" value="Genomic_DNA"/>
</dbReference>
<dbReference type="AlphaFoldDB" id="A0A7H0H1Q2"/>
<feature type="domain" description="Outer membrane protein beta-barrel" evidence="2">
    <location>
        <begin position="21"/>
        <end position="201"/>
    </location>
</feature>
<evidence type="ECO:0000256" key="1">
    <source>
        <dbReference type="SAM" id="SignalP"/>
    </source>
</evidence>
<dbReference type="InterPro" id="IPR025665">
    <property type="entry name" value="Beta-barrel_OMP_2"/>
</dbReference>
<feature type="chain" id="PRO_5028803298" evidence="1">
    <location>
        <begin position="22"/>
        <end position="240"/>
    </location>
</feature>
<evidence type="ECO:0000313" key="4">
    <source>
        <dbReference type="Proteomes" id="UP000516093"/>
    </source>
</evidence>
<dbReference type="RefSeq" id="WP_187734627.1">
    <property type="nucleotide sequence ID" value="NZ_BMFN01000007.1"/>
</dbReference>
<name>A0A7H0H1Q2_9BACT</name>
<keyword evidence="1" id="KW-0732">Signal</keyword>
<organism evidence="3 4">
    <name type="scientific">Hymenobacter qilianensis</name>
    <dbReference type="NCBI Taxonomy" id="1385715"/>
    <lineage>
        <taxon>Bacteria</taxon>
        <taxon>Pseudomonadati</taxon>
        <taxon>Bacteroidota</taxon>
        <taxon>Cytophagia</taxon>
        <taxon>Cytophagales</taxon>
        <taxon>Hymenobacteraceae</taxon>
        <taxon>Hymenobacter</taxon>
    </lineage>
</organism>
<proteinExistence type="predicted"/>
<feature type="signal peptide" evidence="1">
    <location>
        <begin position="1"/>
        <end position="21"/>
    </location>
</feature>
<protein>
    <submittedName>
        <fullName evidence="3">PorT family protein</fullName>
    </submittedName>
</protein>
<accession>A0A7H0H1Q2</accession>
<geneLocation type="plasmid" evidence="3 4">
    <name>p_unnamed3</name>
</geneLocation>
<reference evidence="3 4" key="1">
    <citation type="submission" date="2020-08" db="EMBL/GenBank/DDBJ databases">
        <title>Genome sequence of Hymenobacter qilianensis JCM 19763T.</title>
        <authorList>
            <person name="Hyun D.-W."/>
            <person name="Bae J.-W."/>
        </authorList>
    </citation>
    <scope>NUCLEOTIDE SEQUENCE [LARGE SCALE GENOMIC DNA]</scope>
    <source>
        <strain evidence="3 4">JCM 19763</strain>
        <plasmid evidence="3 4">p_unnamed3</plasmid>
    </source>
</reference>
<keyword evidence="4" id="KW-1185">Reference proteome</keyword>
<dbReference type="Proteomes" id="UP000516093">
    <property type="component" value="Plasmid p_unnamed3"/>
</dbReference>
<sequence length="240" mass="26617">MRYATLLVGLFVLAATRPCRAQQLQLGLKGGLMASTSKQPSSSTARLGGVAGGWLRYPVATRVGLQTELVYEQRGVKTTEEGQLGWEGSSGAYTRRERTRLHYVSLPLLVRGQVGKFFGLVGPQLSYLVAARQQARTEYILRPGTSPETSQEWLPYPVTETDRGTGDFRRWELGYTAGVGYQLGARLGLEVRYAAGLTKLHQPYTFTPERYEPASPLTSARNRTWQVQLSYQLSALKLAK</sequence>
<dbReference type="KEGG" id="hqi:H9L05_22475"/>
<dbReference type="Pfam" id="PF13568">
    <property type="entry name" value="OMP_b-brl_2"/>
    <property type="match status" value="1"/>
</dbReference>
<evidence type="ECO:0000259" key="2">
    <source>
        <dbReference type="Pfam" id="PF13568"/>
    </source>
</evidence>
<keyword evidence="3" id="KW-0614">Plasmid</keyword>